<keyword evidence="6 9" id="KW-0067">ATP-binding</keyword>
<proteinExistence type="inferred from homology"/>
<gene>
    <name evidence="9" type="ORF">NFI95_08655</name>
</gene>
<dbReference type="PANTHER" id="PTHR43297">
    <property type="entry name" value="OLIGOPEPTIDE TRANSPORT ATP-BINDING PROTEIN APPD"/>
    <property type="match status" value="1"/>
</dbReference>
<dbReference type="Gene3D" id="3.40.50.300">
    <property type="entry name" value="P-loop containing nucleotide triphosphate hydrolases"/>
    <property type="match status" value="1"/>
</dbReference>
<dbReference type="GO" id="GO:0005524">
    <property type="term" value="F:ATP binding"/>
    <property type="evidence" value="ECO:0007669"/>
    <property type="project" value="UniProtKB-KW"/>
</dbReference>
<evidence type="ECO:0000313" key="10">
    <source>
        <dbReference type="Proteomes" id="UP001524587"/>
    </source>
</evidence>
<evidence type="ECO:0000313" key="9">
    <source>
        <dbReference type="EMBL" id="MCQ8278520.1"/>
    </source>
</evidence>
<keyword evidence="7" id="KW-0472">Membrane</keyword>
<comment type="similarity">
    <text evidence="2">Belongs to the ABC transporter superfamily.</text>
</comment>
<dbReference type="SMART" id="SM00382">
    <property type="entry name" value="AAA"/>
    <property type="match status" value="1"/>
</dbReference>
<evidence type="ECO:0000256" key="2">
    <source>
        <dbReference type="ARBA" id="ARBA00005417"/>
    </source>
</evidence>
<dbReference type="PANTHER" id="PTHR43297:SF2">
    <property type="entry name" value="DIPEPTIDE TRANSPORT ATP-BINDING PROTEIN DPPD"/>
    <property type="match status" value="1"/>
</dbReference>
<sequence>MKTLLDVRDLTIGVSTASTTARIVNGVSYTLRDGESLGIIGESGSGKSAHILAMLGLLRRPPLFVESGEVLFEGQDLLALPARERRRLCGSRIGMIFQDPMSALNPALTIGTQLREPLARHLGLRGSRATRRASELLDLVGIEEPHLRLRAYPHQLSGGMRQRVMIAIAISCQPVLLIGDEATTALDASVQGEILDLILRLKAEFGMAVLWVTHDLRHLEGFVDTVQVMYAGRILERGPLAAVFDAPRNAYTHGLLRSLPERVLAEGGRLTPIPGEPVDPLHPPPGDPFAPRNRFATARCHRDMPPLAPVAGGHPEHLAAAWYDLPAALAAGDDA</sequence>
<name>A0ABT1W804_9PROT</name>
<evidence type="ECO:0000256" key="6">
    <source>
        <dbReference type="ARBA" id="ARBA00022840"/>
    </source>
</evidence>
<dbReference type="Pfam" id="PF00005">
    <property type="entry name" value="ABC_tran"/>
    <property type="match status" value="1"/>
</dbReference>
<dbReference type="PROSITE" id="PS00211">
    <property type="entry name" value="ABC_TRANSPORTER_1"/>
    <property type="match status" value="1"/>
</dbReference>
<dbReference type="Proteomes" id="UP001524587">
    <property type="component" value="Unassembled WGS sequence"/>
</dbReference>
<dbReference type="InterPro" id="IPR027417">
    <property type="entry name" value="P-loop_NTPase"/>
</dbReference>
<dbReference type="InterPro" id="IPR017871">
    <property type="entry name" value="ABC_transporter-like_CS"/>
</dbReference>
<organism evidence="9 10">
    <name type="scientific">Endosaccharibacter trunci</name>
    <dbReference type="NCBI Taxonomy" id="2812733"/>
    <lineage>
        <taxon>Bacteria</taxon>
        <taxon>Pseudomonadati</taxon>
        <taxon>Pseudomonadota</taxon>
        <taxon>Alphaproteobacteria</taxon>
        <taxon>Acetobacterales</taxon>
        <taxon>Acetobacteraceae</taxon>
        <taxon>Endosaccharibacter</taxon>
    </lineage>
</organism>
<dbReference type="EMBL" id="JAMSKV010000006">
    <property type="protein sequence ID" value="MCQ8278520.1"/>
    <property type="molecule type" value="Genomic_DNA"/>
</dbReference>
<comment type="caution">
    <text evidence="9">The sequence shown here is derived from an EMBL/GenBank/DDBJ whole genome shotgun (WGS) entry which is preliminary data.</text>
</comment>
<dbReference type="InterPro" id="IPR003439">
    <property type="entry name" value="ABC_transporter-like_ATP-bd"/>
</dbReference>
<protein>
    <submittedName>
        <fullName evidence="9">ABC transporter ATP-binding protein</fullName>
    </submittedName>
</protein>
<dbReference type="Pfam" id="PF08352">
    <property type="entry name" value="oligo_HPY"/>
    <property type="match status" value="1"/>
</dbReference>
<keyword evidence="4" id="KW-1003">Cell membrane</keyword>
<reference evidence="9 10" key="1">
    <citation type="submission" date="2022-06" db="EMBL/GenBank/DDBJ databases">
        <title>Endosaccharibacter gen. nov., sp. nov., endophytic bacteria isolated from sugarcane.</title>
        <authorList>
            <person name="Pitiwittayakul N."/>
            <person name="Yukphan P."/>
            <person name="Charoenyingcharoen P."/>
            <person name="Tanasupawat S."/>
        </authorList>
    </citation>
    <scope>NUCLEOTIDE SEQUENCE [LARGE SCALE GENOMIC DNA]</scope>
    <source>
        <strain evidence="9 10">KSS8</strain>
    </source>
</reference>
<keyword evidence="10" id="KW-1185">Reference proteome</keyword>
<dbReference type="PROSITE" id="PS50893">
    <property type="entry name" value="ABC_TRANSPORTER_2"/>
    <property type="match status" value="1"/>
</dbReference>
<dbReference type="RefSeq" id="WP_422864000.1">
    <property type="nucleotide sequence ID" value="NZ_JAMSKV010000006.1"/>
</dbReference>
<dbReference type="CDD" id="cd03257">
    <property type="entry name" value="ABC_NikE_OppD_transporters"/>
    <property type="match status" value="1"/>
</dbReference>
<feature type="domain" description="ABC transporter" evidence="8">
    <location>
        <begin position="5"/>
        <end position="256"/>
    </location>
</feature>
<keyword evidence="5" id="KW-0547">Nucleotide-binding</keyword>
<comment type="subcellular location">
    <subcellularLocation>
        <location evidence="1">Cell inner membrane</location>
        <topology evidence="1">Peripheral membrane protein</topology>
    </subcellularLocation>
</comment>
<accession>A0ABT1W804</accession>
<dbReference type="InterPro" id="IPR003593">
    <property type="entry name" value="AAA+_ATPase"/>
</dbReference>
<evidence type="ECO:0000256" key="1">
    <source>
        <dbReference type="ARBA" id="ARBA00004417"/>
    </source>
</evidence>
<dbReference type="InterPro" id="IPR013563">
    <property type="entry name" value="Oligopep_ABC_C"/>
</dbReference>
<evidence type="ECO:0000259" key="8">
    <source>
        <dbReference type="PROSITE" id="PS50893"/>
    </source>
</evidence>
<evidence type="ECO:0000256" key="7">
    <source>
        <dbReference type="ARBA" id="ARBA00023136"/>
    </source>
</evidence>
<keyword evidence="3" id="KW-0813">Transport</keyword>
<evidence type="ECO:0000256" key="3">
    <source>
        <dbReference type="ARBA" id="ARBA00022448"/>
    </source>
</evidence>
<dbReference type="SUPFAM" id="SSF52540">
    <property type="entry name" value="P-loop containing nucleoside triphosphate hydrolases"/>
    <property type="match status" value="1"/>
</dbReference>
<evidence type="ECO:0000256" key="4">
    <source>
        <dbReference type="ARBA" id="ARBA00022475"/>
    </source>
</evidence>
<dbReference type="NCBIfam" id="TIGR01727">
    <property type="entry name" value="oligo_HPY"/>
    <property type="match status" value="1"/>
</dbReference>
<evidence type="ECO:0000256" key="5">
    <source>
        <dbReference type="ARBA" id="ARBA00022741"/>
    </source>
</evidence>
<dbReference type="InterPro" id="IPR050388">
    <property type="entry name" value="ABC_Ni/Peptide_Import"/>
</dbReference>